<keyword evidence="1" id="KW-0175">Coiled coil</keyword>
<name>A0A5N6TDB7_ASPAV</name>
<organism evidence="3 4">
    <name type="scientific">Aspergillus avenaceus</name>
    <dbReference type="NCBI Taxonomy" id="36643"/>
    <lineage>
        <taxon>Eukaryota</taxon>
        <taxon>Fungi</taxon>
        <taxon>Dikarya</taxon>
        <taxon>Ascomycota</taxon>
        <taxon>Pezizomycotina</taxon>
        <taxon>Eurotiomycetes</taxon>
        <taxon>Eurotiomycetidae</taxon>
        <taxon>Eurotiales</taxon>
        <taxon>Aspergillaceae</taxon>
        <taxon>Aspergillus</taxon>
        <taxon>Aspergillus subgen. Circumdati</taxon>
    </lineage>
</organism>
<reference evidence="3 4" key="1">
    <citation type="submission" date="2019-04" db="EMBL/GenBank/DDBJ databases">
        <title>Friends and foes A comparative genomics study of 23 Aspergillus species from section Flavi.</title>
        <authorList>
            <consortium name="DOE Joint Genome Institute"/>
            <person name="Kjaerbolling I."/>
            <person name="Vesth T."/>
            <person name="Frisvad J.C."/>
            <person name="Nybo J.L."/>
            <person name="Theobald S."/>
            <person name="Kildgaard S."/>
            <person name="Isbrandt T."/>
            <person name="Kuo A."/>
            <person name="Sato A."/>
            <person name="Lyhne E.K."/>
            <person name="Kogle M.E."/>
            <person name="Wiebenga A."/>
            <person name="Kun R.S."/>
            <person name="Lubbers R.J."/>
            <person name="Makela M.R."/>
            <person name="Barry K."/>
            <person name="Chovatia M."/>
            <person name="Clum A."/>
            <person name="Daum C."/>
            <person name="Haridas S."/>
            <person name="He G."/>
            <person name="LaButti K."/>
            <person name="Lipzen A."/>
            <person name="Mondo S."/>
            <person name="Riley R."/>
            <person name="Salamov A."/>
            <person name="Simmons B.A."/>
            <person name="Magnuson J.K."/>
            <person name="Henrissat B."/>
            <person name="Mortensen U.H."/>
            <person name="Larsen T.O."/>
            <person name="Devries R.P."/>
            <person name="Grigoriev I.V."/>
            <person name="Machida M."/>
            <person name="Baker S.E."/>
            <person name="Andersen M.R."/>
        </authorList>
    </citation>
    <scope>NUCLEOTIDE SEQUENCE [LARGE SCALE GENOMIC DNA]</scope>
    <source>
        <strain evidence="3 4">IBT 18842</strain>
    </source>
</reference>
<dbReference type="OrthoDB" id="4448936at2759"/>
<dbReference type="Gene3D" id="1.10.287.1490">
    <property type="match status" value="1"/>
</dbReference>
<evidence type="ECO:0000256" key="1">
    <source>
        <dbReference type="SAM" id="Coils"/>
    </source>
</evidence>
<accession>A0A5N6TDB7</accession>
<dbReference type="EMBL" id="ML742582">
    <property type="protein sequence ID" value="KAE8144292.1"/>
    <property type="molecule type" value="Genomic_DNA"/>
</dbReference>
<sequence length="289" mass="32932">MEQSSYPTRVDQPSPPCSLPDHNWKTETSHPITHVNNKDVSATLLIERLAKLAHAATQDAHVSSDDATTVHQCLDTLESLLDPRPGLTQQVVKCRPQNANPGTTHFVTPTTTHPSIMPAEDPLHPQLMALLQEVRTLNAEVNQRRRESSHIYELLTRECRRLSRKVSELEDEIHELETDMVEDSAEREALQGTVRGLESWVSGWQNEIDTATLKSTGHSRKGRTKRWMKRKPEERTETDAEALLDGIAAWMRGWKDVEEGFQIRGRNREMRRLERKKRSSITTESPGDI</sequence>
<evidence type="ECO:0000313" key="4">
    <source>
        <dbReference type="Proteomes" id="UP000325780"/>
    </source>
</evidence>
<keyword evidence="4" id="KW-1185">Reference proteome</keyword>
<feature type="coiled-coil region" evidence="1">
    <location>
        <begin position="127"/>
        <end position="186"/>
    </location>
</feature>
<dbReference type="Proteomes" id="UP000325780">
    <property type="component" value="Unassembled WGS sequence"/>
</dbReference>
<evidence type="ECO:0000313" key="3">
    <source>
        <dbReference type="EMBL" id="KAE8144292.1"/>
    </source>
</evidence>
<feature type="region of interest" description="Disordered" evidence="2">
    <location>
        <begin position="1"/>
        <end position="21"/>
    </location>
</feature>
<dbReference type="SUPFAM" id="SSF90257">
    <property type="entry name" value="Myosin rod fragments"/>
    <property type="match status" value="1"/>
</dbReference>
<dbReference type="AlphaFoldDB" id="A0A5N6TDB7"/>
<proteinExistence type="predicted"/>
<gene>
    <name evidence="3" type="ORF">BDV25DRAFT_167173</name>
</gene>
<protein>
    <submittedName>
        <fullName evidence="3">Uncharacterized protein</fullName>
    </submittedName>
</protein>
<evidence type="ECO:0000256" key="2">
    <source>
        <dbReference type="SAM" id="MobiDB-lite"/>
    </source>
</evidence>